<dbReference type="Proteomes" id="UP001283361">
    <property type="component" value="Unassembled WGS sequence"/>
</dbReference>
<accession>A0AAE0XSJ8</accession>
<proteinExistence type="predicted"/>
<keyword evidence="3" id="KW-1185">Reference proteome</keyword>
<comment type="caution">
    <text evidence="2">The sequence shown here is derived from an EMBL/GenBank/DDBJ whole genome shotgun (WGS) entry which is preliminary data.</text>
</comment>
<organism evidence="2 3">
    <name type="scientific">Elysia crispata</name>
    <name type="common">lettuce slug</name>
    <dbReference type="NCBI Taxonomy" id="231223"/>
    <lineage>
        <taxon>Eukaryota</taxon>
        <taxon>Metazoa</taxon>
        <taxon>Spiralia</taxon>
        <taxon>Lophotrochozoa</taxon>
        <taxon>Mollusca</taxon>
        <taxon>Gastropoda</taxon>
        <taxon>Heterobranchia</taxon>
        <taxon>Euthyneura</taxon>
        <taxon>Panpulmonata</taxon>
        <taxon>Sacoglossa</taxon>
        <taxon>Placobranchoidea</taxon>
        <taxon>Plakobranchidae</taxon>
        <taxon>Elysia</taxon>
    </lineage>
</organism>
<reference evidence="2" key="1">
    <citation type="journal article" date="2023" name="G3 (Bethesda)">
        <title>A reference genome for the long-term kleptoplast-retaining sea slug Elysia crispata morphotype clarki.</title>
        <authorList>
            <person name="Eastman K.E."/>
            <person name="Pendleton A.L."/>
            <person name="Shaikh M.A."/>
            <person name="Suttiyut T."/>
            <person name="Ogas R."/>
            <person name="Tomko P."/>
            <person name="Gavelis G."/>
            <person name="Widhalm J.R."/>
            <person name="Wisecaver J.H."/>
        </authorList>
    </citation>
    <scope>NUCLEOTIDE SEQUENCE</scope>
    <source>
        <strain evidence="2">ECLA1</strain>
    </source>
</reference>
<name>A0AAE0XSJ8_9GAST</name>
<evidence type="ECO:0000313" key="3">
    <source>
        <dbReference type="Proteomes" id="UP001283361"/>
    </source>
</evidence>
<feature type="compositionally biased region" description="Basic and acidic residues" evidence="1">
    <location>
        <begin position="58"/>
        <end position="81"/>
    </location>
</feature>
<protein>
    <submittedName>
        <fullName evidence="2">Uncharacterized protein</fullName>
    </submittedName>
</protein>
<dbReference type="EMBL" id="JAWDGP010007748">
    <property type="protein sequence ID" value="KAK3706263.1"/>
    <property type="molecule type" value="Genomic_DNA"/>
</dbReference>
<evidence type="ECO:0000313" key="2">
    <source>
        <dbReference type="EMBL" id="KAK3706263.1"/>
    </source>
</evidence>
<dbReference type="AlphaFoldDB" id="A0AAE0XSJ8"/>
<gene>
    <name evidence="2" type="ORF">RRG08_056480</name>
</gene>
<feature type="region of interest" description="Disordered" evidence="1">
    <location>
        <begin position="47"/>
        <end position="81"/>
    </location>
</feature>
<evidence type="ECO:0000256" key="1">
    <source>
        <dbReference type="SAM" id="MobiDB-lite"/>
    </source>
</evidence>
<sequence>MERDNDEVHRFATCYTRTIRIERERKEEQHMFSTCNMDTVTIKVDTQRGKKNPGSQHAIKEPQHQKEIGRKKDRPDNRINESVRATVTNQIFGSLATRVTLPLKPLLD</sequence>